<reference evidence="1" key="1">
    <citation type="submission" date="2023-11" db="EMBL/GenBank/DDBJ databases">
        <authorList>
            <person name="Poullet M."/>
        </authorList>
    </citation>
    <scope>NUCLEOTIDE SEQUENCE</scope>
    <source>
        <strain evidence="1">E1834</strain>
    </source>
</reference>
<accession>A0ACB0ZT03</accession>
<evidence type="ECO:0000313" key="1">
    <source>
        <dbReference type="EMBL" id="CAK5081130.1"/>
    </source>
</evidence>
<proteinExistence type="predicted"/>
<dbReference type="EMBL" id="CAVMJV010000043">
    <property type="protein sequence ID" value="CAK5081130.1"/>
    <property type="molecule type" value="Genomic_DNA"/>
</dbReference>
<dbReference type="Proteomes" id="UP001497535">
    <property type="component" value="Unassembled WGS sequence"/>
</dbReference>
<protein>
    <submittedName>
        <fullName evidence="1">Uncharacterized protein</fullName>
    </submittedName>
</protein>
<sequence>MSDRSKRKPKAALQIIFNHLQWEKKVPASGNVDNGQISPKSPSSPATSQATTPSEQCVPEAKVVEKDEETEKDVANITIRNSRSRQKKLRPKVIPPKTNESIAESTGCAESTTKTPKKSSVTPQATTPSEQKARKSSPKKPEEPIPQNSVQPTTPKMKKMFTNSLIKAKNNQKINNGKKAHPRVTAPLADDAKIIERFVVKPVKKTPPQKPREPLPPHSIPTKTPRVQRVLNSSEFISPFFTKAYAFSNHFKCYFYVDDLRFCCTEQFYMYYKAVVFGDTESANQIMEMTEARDMKRVGSYIRLFNTEKWRNISILVMTICNMEKYKQNVDLRRLLFETGDTLLVEATSQDLYWGAGVDVDSSSIRDKTHWPGKNVLGRILTRIRDVLKSKKEYLHEWEEVNRRQTI</sequence>
<comment type="caution">
    <text evidence="1">The sequence shown here is derived from an EMBL/GenBank/DDBJ whole genome shotgun (WGS) entry which is preliminary data.</text>
</comment>
<keyword evidence="2" id="KW-1185">Reference proteome</keyword>
<name>A0ACB0ZT03_MELEN</name>
<gene>
    <name evidence="1" type="ORF">MENTE1834_LOCUS28344</name>
</gene>
<evidence type="ECO:0000313" key="2">
    <source>
        <dbReference type="Proteomes" id="UP001497535"/>
    </source>
</evidence>
<organism evidence="1 2">
    <name type="scientific">Meloidogyne enterolobii</name>
    <name type="common">Root-knot nematode worm</name>
    <name type="synonym">Meloidogyne mayaguensis</name>
    <dbReference type="NCBI Taxonomy" id="390850"/>
    <lineage>
        <taxon>Eukaryota</taxon>
        <taxon>Metazoa</taxon>
        <taxon>Ecdysozoa</taxon>
        <taxon>Nematoda</taxon>
        <taxon>Chromadorea</taxon>
        <taxon>Rhabditida</taxon>
        <taxon>Tylenchina</taxon>
        <taxon>Tylenchomorpha</taxon>
        <taxon>Tylenchoidea</taxon>
        <taxon>Meloidogynidae</taxon>
        <taxon>Meloidogyninae</taxon>
        <taxon>Meloidogyne</taxon>
    </lineage>
</organism>